<reference evidence="3" key="1">
    <citation type="submission" date="2016-10" db="EMBL/GenBank/DDBJ databases">
        <authorList>
            <person name="Varghese N."/>
            <person name="Submissions S."/>
        </authorList>
    </citation>
    <scope>NUCLEOTIDE SEQUENCE [LARGE SCALE GENOMIC DNA]</scope>
    <source>
        <strain evidence="3">DSM 44771</strain>
    </source>
</reference>
<feature type="region of interest" description="Disordered" evidence="1">
    <location>
        <begin position="21"/>
        <end position="53"/>
    </location>
</feature>
<evidence type="ECO:0000313" key="3">
    <source>
        <dbReference type="Proteomes" id="UP000198852"/>
    </source>
</evidence>
<dbReference type="EMBL" id="FOZX01000001">
    <property type="protein sequence ID" value="SFS38456.1"/>
    <property type="molecule type" value="Genomic_DNA"/>
</dbReference>
<evidence type="ECO:0008006" key="4">
    <source>
        <dbReference type="Google" id="ProtNLM"/>
    </source>
</evidence>
<evidence type="ECO:0000256" key="1">
    <source>
        <dbReference type="SAM" id="MobiDB-lite"/>
    </source>
</evidence>
<evidence type="ECO:0000313" key="2">
    <source>
        <dbReference type="EMBL" id="SFS38456.1"/>
    </source>
</evidence>
<feature type="compositionally biased region" description="Basic residues" evidence="1">
    <location>
        <begin position="22"/>
        <end position="31"/>
    </location>
</feature>
<dbReference type="Proteomes" id="UP000198852">
    <property type="component" value="Unassembled WGS sequence"/>
</dbReference>
<keyword evidence="3" id="KW-1185">Reference proteome</keyword>
<dbReference type="AlphaFoldDB" id="A0A1I6PE47"/>
<name>A0A1I6PE47_9PSEU</name>
<proteinExistence type="predicted"/>
<accession>A0A1I6PE47</accession>
<protein>
    <recommendedName>
        <fullName evidence="4">ATP/GTP-binding protein</fullName>
    </recommendedName>
</protein>
<gene>
    <name evidence="2" type="ORF">SAMN05660874_00693</name>
</gene>
<dbReference type="STRING" id="95161.SAMN05660874_00693"/>
<sequence length="123" mass="13669">MAEPAARESLSAEPVTVVVVPRRNRQQRHKGLRADTSHRGAGTAYGASRVEQGPDGDWMVRTVPAAQATKIYRCPGCDHEIQVGIAHVVAWPEAELGGVDERRHWHSGCWKARARRGPTRRWS</sequence>
<organism evidence="2 3">
    <name type="scientific">Saccharopolyspora flava</name>
    <dbReference type="NCBI Taxonomy" id="95161"/>
    <lineage>
        <taxon>Bacteria</taxon>
        <taxon>Bacillati</taxon>
        <taxon>Actinomycetota</taxon>
        <taxon>Actinomycetes</taxon>
        <taxon>Pseudonocardiales</taxon>
        <taxon>Pseudonocardiaceae</taxon>
        <taxon>Saccharopolyspora</taxon>
    </lineage>
</organism>